<comment type="caution">
    <text evidence="17">The sequence shown here is derived from an EMBL/GenBank/DDBJ whole genome shotgun (WGS) entry which is preliminary data.</text>
</comment>
<dbReference type="RefSeq" id="WP_188513706.1">
    <property type="nucleotide sequence ID" value="NZ_BMGD01000002.1"/>
</dbReference>
<keyword evidence="6" id="KW-1133">Transmembrane helix</keyword>
<comment type="subcellular location">
    <subcellularLocation>
        <location evidence="1">Cell inner membrane</location>
        <topology evidence="1">Single-pass type II membrane protein</topology>
        <orientation evidence="1">Periplasmic side</orientation>
    </subcellularLocation>
</comment>
<name>A0ABQ1J5S7_9SPHN</name>
<keyword evidence="5" id="KW-0812">Transmembrane</keyword>
<evidence type="ECO:0000259" key="16">
    <source>
        <dbReference type="PROSITE" id="PS50198"/>
    </source>
</evidence>
<comment type="similarity">
    <text evidence="11">Belongs to the PpiD chaperone family.</text>
</comment>
<protein>
    <recommendedName>
        <fullName evidence="2">Parvulin-like PPIase</fullName>
    </recommendedName>
    <alternativeName>
        <fullName evidence="9">Peptidyl-prolyl cis-trans isomerase plp</fullName>
    </alternativeName>
    <alternativeName>
        <fullName evidence="12">Periplasmic chaperone PpiD</fullName>
    </alternativeName>
    <alternativeName>
        <fullName evidence="13">Periplasmic folding chaperone</fullName>
    </alternativeName>
    <alternativeName>
        <fullName evidence="10">Rotamase plp</fullName>
    </alternativeName>
</protein>
<feature type="domain" description="PpiC" evidence="16">
    <location>
        <begin position="271"/>
        <end position="359"/>
    </location>
</feature>
<evidence type="ECO:0000256" key="12">
    <source>
        <dbReference type="ARBA" id="ARBA00040743"/>
    </source>
</evidence>
<keyword evidence="3" id="KW-1003">Cell membrane</keyword>
<organism evidence="17 18">
    <name type="scientific">Blastomonas aquatica</name>
    <dbReference type="NCBI Taxonomy" id="1510276"/>
    <lineage>
        <taxon>Bacteria</taxon>
        <taxon>Pseudomonadati</taxon>
        <taxon>Pseudomonadota</taxon>
        <taxon>Alphaproteobacteria</taxon>
        <taxon>Sphingomonadales</taxon>
        <taxon>Sphingomonadaceae</taxon>
        <taxon>Blastomonas</taxon>
    </lineage>
</organism>
<dbReference type="EMBL" id="BMGD01000002">
    <property type="protein sequence ID" value="GGB60748.1"/>
    <property type="molecule type" value="Genomic_DNA"/>
</dbReference>
<keyword evidence="4" id="KW-0997">Cell inner membrane</keyword>
<keyword evidence="14" id="KW-0697">Rotamase</keyword>
<keyword evidence="14" id="KW-0413">Isomerase</keyword>
<gene>
    <name evidence="17" type="ORF">GCM10010833_14580</name>
</gene>
<evidence type="ECO:0000256" key="9">
    <source>
        <dbReference type="ARBA" id="ARBA00030642"/>
    </source>
</evidence>
<evidence type="ECO:0000256" key="4">
    <source>
        <dbReference type="ARBA" id="ARBA00022519"/>
    </source>
</evidence>
<evidence type="ECO:0000256" key="6">
    <source>
        <dbReference type="ARBA" id="ARBA00022989"/>
    </source>
</evidence>
<dbReference type="InterPro" id="IPR000297">
    <property type="entry name" value="PPIase_PpiC"/>
</dbReference>
<keyword evidence="15" id="KW-0732">Signal</keyword>
<evidence type="ECO:0000256" key="7">
    <source>
        <dbReference type="ARBA" id="ARBA00023136"/>
    </source>
</evidence>
<proteinExistence type="inferred from homology"/>
<keyword evidence="7" id="KW-0472">Membrane</keyword>
<dbReference type="InterPro" id="IPR052029">
    <property type="entry name" value="PpiD_chaperone"/>
</dbReference>
<dbReference type="InterPro" id="IPR046357">
    <property type="entry name" value="PPIase_dom_sf"/>
</dbReference>
<dbReference type="SUPFAM" id="SSF109998">
    <property type="entry name" value="Triger factor/SurA peptide-binding domain-like"/>
    <property type="match status" value="1"/>
</dbReference>
<reference evidence="18" key="1">
    <citation type="journal article" date="2019" name="Int. J. Syst. Evol. Microbiol.">
        <title>The Global Catalogue of Microorganisms (GCM) 10K type strain sequencing project: providing services to taxonomists for standard genome sequencing and annotation.</title>
        <authorList>
            <consortium name="The Broad Institute Genomics Platform"/>
            <consortium name="The Broad Institute Genome Sequencing Center for Infectious Disease"/>
            <person name="Wu L."/>
            <person name="Ma J."/>
        </authorList>
    </citation>
    <scope>NUCLEOTIDE SEQUENCE [LARGE SCALE GENOMIC DNA]</scope>
    <source>
        <strain evidence="18">CGMCC 1.12851</strain>
    </source>
</reference>
<evidence type="ECO:0000256" key="14">
    <source>
        <dbReference type="PROSITE-ProRule" id="PRU00278"/>
    </source>
</evidence>
<dbReference type="PROSITE" id="PS50198">
    <property type="entry name" value="PPIC_PPIASE_2"/>
    <property type="match status" value="1"/>
</dbReference>
<dbReference type="Proteomes" id="UP000614261">
    <property type="component" value="Unassembled WGS sequence"/>
</dbReference>
<dbReference type="Pfam" id="PF13624">
    <property type="entry name" value="SurA_N_3"/>
    <property type="match status" value="1"/>
</dbReference>
<feature type="chain" id="PRO_5045157800" description="Parvulin-like PPIase" evidence="15">
    <location>
        <begin position="31"/>
        <end position="647"/>
    </location>
</feature>
<evidence type="ECO:0000256" key="8">
    <source>
        <dbReference type="ARBA" id="ARBA00023186"/>
    </source>
</evidence>
<keyword evidence="8" id="KW-0143">Chaperone</keyword>
<dbReference type="PANTHER" id="PTHR47529:SF1">
    <property type="entry name" value="PERIPLASMIC CHAPERONE PPID"/>
    <property type="match status" value="1"/>
</dbReference>
<dbReference type="SUPFAM" id="SSF54534">
    <property type="entry name" value="FKBP-like"/>
    <property type="match status" value="1"/>
</dbReference>
<evidence type="ECO:0000256" key="5">
    <source>
        <dbReference type="ARBA" id="ARBA00022692"/>
    </source>
</evidence>
<evidence type="ECO:0000256" key="2">
    <source>
        <dbReference type="ARBA" id="ARBA00018370"/>
    </source>
</evidence>
<dbReference type="PANTHER" id="PTHR47529">
    <property type="entry name" value="PEPTIDYL-PROLYL CIS-TRANS ISOMERASE D"/>
    <property type="match status" value="1"/>
</dbReference>
<dbReference type="Gene3D" id="3.10.50.40">
    <property type="match status" value="1"/>
</dbReference>
<dbReference type="InterPro" id="IPR027304">
    <property type="entry name" value="Trigger_fact/SurA_dom_sf"/>
</dbReference>
<accession>A0ABQ1J5S7</accession>
<evidence type="ECO:0000256" key="10">
    <source>
        <dbReference type="ARBA" id="ARBA00031484"/>
    </source>
</evidence>
<evidence type="ECO:0000256" key="3">
    <source>
        <dbReference type="ARBA" id="ARBA00022475"/>
    </source>
</evidence>
<sequence length="647" mass="68937">MISFFRSFFQSKIGLAISFIFLALIAVAFAASDVTGGATFGGVSSESVAEIDGDGIGTAEFSATVSNAFNQYRQDNPQLDMTAFDEQGGIDGILEQMIGSYAASAFGDSIGLGASKRLVDSEISGIQAFKGADGRFDETLFRNALAQQGLTEARVRADIERGLMTDQLVVPATFGAKMSEQMALPYAGLVIEGREGEIAFVPSGAFAPRTAPTAEQLQTFFTRNSSRYRIPERRVLRFATFMTDRFRDQVKISDAEIAALYKQRSAEFAATEKRDLEQLIVPTEAAAKAIAAKINGGTSMAAAAREAGLEPVELGLQSKAEVTRVTSPAVANAVFSTAAGKVAAPARSALGWHVVRVDSVTAIAARSLAQVRPALENELAQEKLRQTVSDFTADLEDRIADGASLADIAKDENLTLETSPELLANGQSPTNPDFAAIGAYQAMLPVAFSLEEDAGPQLAEVQQGTEFVVFEVQEIKLAAPPPLASIRERVASDWAIAQGLSAAKALADSIAKTSRTSAALAKAVSESKVPLPGIEKIATNRQTITQQQGRVPPPVALLFSMAEGTTKVLEGPNRSGWFIVHLTKINRGDATKVPELLLATRTQLGQVVAEEYAQQLMAAMKSATNVKRNPAAIKRVKDQLTGRTREN</sequence>
<evidence type="ECO:0000313" key="17">
    <source>
        <dbReference type="EMBL" id="GGB60748.1"/>
    </source>
</evidence>
<evidence type="ECO:0000256" key="15">
    <source>
        <dbReference type="SAM" id="SignalP"/>
    </source>
</evidence>
<dbReference type="Pfam" id="PF13145">
    <property type="entry name" value="Rotamase_2"/>
    <property type="match status" value="1"/>
</dbReference>
<evidence type="ECO:0000313" key="18">
    <source>
        <dbReference type="Proteomes" id="UP000614261"/>
    </source>
</evidence>
<evidence type="ECO:0000256" key="11">
    <source>
        <dbReference type="ARBA" id="ARBA00038408"/>
    </source>
</evidence>
<evidence type="ECO:0000256" key="13">
    <source>
        <dbReference type="ARBA" id="ARBA00042775"/>
    </source>
</evidence>
<evidence type="ECO:0000256" key="1">
    <source>
        <dbReference type="ARBA" id="ARBA00004382"/>
    </source>
</evidence>
<feature type="signal peptide" evidence="15">
    <location>
        <begin position="1"/>
        <end position="30"/>
    </location>
</feature>
<keyword evidence="18" id="KW-1185">Reference proteome</keyword>